<dbReference type="Gene3D" id="3.40.50.360">
    <property type="match status" value="1"/>
</dbReference>
<evidence type="ECO:0000259" key="1">
    <source>
        <dbReference type="Pfam" id="PF03358"/>
    </source>
</evidence>
<evidence type="ECO:0000313" key="3">
    <source>
        <dbReference type="Proteomes" id="UP001172082"/>
    </source>
</evidence>
<keyword evidence="3" id="KW-1185">Reference proteome</keyword>
<proteinExistence type="predicted"/>
<dbReference type="EC" id="1.-.-.-" evidence="2"/>
<dbReference type="EMBL" id="JAUJEA010000002">
    <property type="protein sequence ID" value="MDN5201425.1"/>
    <property type="molecule type" value="Genomic_DNA"/>
</dbReference>
<dbReference type="RefSeq" id="WP_346751447.1">
    <property type="nucleotide sequence ID" value="NZ_JAUJEA010000002.1"/>
</dbReference>
<name>A0ABT8KL31_9BACT</name>
<dbReference type="InterPro" id="IPR029039">
    <property type="entry name" value="Flavoprotein-like_sf"/>
</dbReference>
<protein>
    <submittedName>
        <fullName evidence="2">NAD(P)H-dependent oxidoreductase</fullName>
        <ecNumber evidence="2">1.-.-.-</ecNumber>
    </submittedName>
</protein>
<feature type="domain" description="NADPH-dependent FMN reductase-like" evidence="1">
    <location>
        <begin position="2"/>
        <end position="138"/>
    </location>
</feature>
<dbReference type="SUPFAM" id="SSF52218">
    <property type="entry name" value="Flavoproteins"/>
    <property type="match status" value="1"/>
</dbReference>
<dbReference type="GO" id="GO:0016491">
    <property type="term" value="F:oxidoreductase activity"/>
    <property type="evidence" value="ECO:0007669"/>
    <property type="project" value="UniProtKB-KW"/>
</dbReference>
<organism evidence="2 3">
    <name type="scientific">Splendidivirga corallicola</name>
    <dbReference type="NCBI Taxonomy" id="3051826"/>
    <lineage>
        <taxon>Bacteria</taxon>
        <taxon>Pseudomonadati</taxon>
        <taxon>Bacteroidota</taxon>
        <taxon>Cytophagia</taxon>
        <taxon>Cytophagales</taxon>
        <taxon>Splendidivirgaceae</taxon>
        <taxon>Splendidivirga</taxon>
    </lineage>
</organism>
<dbReference type="PANTHER" id="PTHR30543:SF21">
    <property type="entry name" value="NAD(P)H-DEPENDENT FMN REDUCTASE LOT6"/>
    <property type="match status" value="1"/>
</dbReference>
<dbReference type="InterPro" id="IPR005025">
    <property type="entry name" value="FMN_Rdtase-like_dom"/>
</dbReference>
<dbReference type="Pfam" id="PF03358">
    <property type="entry name" value="FMN_red"/>
    <property type="match status" value="1"/>
</dbReference>
<dbReference type="InterPro" id="IPR050712">
    <property type="entry name" value="NAD(P)H-dep_reductase"/>
</dbReference>
<gene>
    <name evidence="2" type="ORF">QQ008_08635</name>
</gene>
<reference evidence="2" key="1">
    <citation type="submission" date="2023-06" db="EMBL/GenBank/DDBJ databases">
        <title>Genomic of Parafulvivirga corallium.</title>
        <authorList>
            <person name="Wang G."/>
        </authorList>
    </citation>
    <scope>NUCLEOTIDE SEQUENCE</scope>
    <source>
        <strain evidence="2">BMA10</strain>
    </source>
</reference>
<accession>A0ABT8KL31</accession>
<comment type="caution">
    <text evidence="2">The sequence shown here is derived from an EMBL/GenBank/DDBJ whole genome shotgun (WGS) entry which is preliminary data.</text>
</comment>
<sequence>MITIIVGTNRKKSNSRVIAEIYKGILQTKGMDSSILDLADVPADFIASALYENSGKNERFNDYRTVIEKSKKFVFIVAEYNGSFPGVLKAFIDGLKYPDSFTDKKCALVGLSSGVQGGGLAVSHLTDIFNYCGMYVLPLKPKLARIEANLIEGKINNDLYNELLDMQAQQLIDF</sequence>
<evidence type="ECO:0000313" key="2">
    <source>
        <dbReference type="EMBL" id="MDN5201425.1"/>
    </source>
</evidence>
<dbReference type="PANTHER" id="PTHR30543">
    <property type="entry name" value="CHROMATE REDUCTASE"/>
    <property type="match status" value="1"/>
</dbReference>
<dbReference type="Proteomes" id="UP001172082">
    <property type="component" value="Unassembled WGS sequence"/>
</dbReference>
<keyword evidence="2" id="KW-0560">Oxidoreductase</keyword>